<evidence type="ECO:0000313" key="3">
    <source>
        <dbReference type="EMBL" id="KAG0261223.1"/>
    </source>
</evidence>
<keyword evidence="1" id="KW-0812">Transmembrane</keyword>
<feature type="transmembrane region" description="Helical" evidence="1">
    <location>
        <begin position="99"/>
        <end position="123"/>
    </location>
</feature>
<accession>A0A9P6U5C3</accession>
<keyword evidence="4" id="KW-1185">Reference proteome</keyword>
<evidence type="ECO:0000313" key="4">
    <source>
        <dbReference type="Proteomes" id="UP000726737"/>
    </source>
</evidence>
<keyword evidence="1" id="KW-0472">Membrane</keyword>
<sequence>MRSTILILAFLCLASALASFVGSVTLSPKPDYNVNLWTNIHIFIGLVSIICMLIVTKKQTALCGLVSRIILSILVFFVLNCFAVLQLVQAASRPMGDGILAMAPFMNSGLEIFMAFCLMIELYETRRQRIRIRLEKESMPQIPDVYLYQPPIALEGEMDKDDILPRYQRFTSSSQPATRIVDLANLEASSDQINHWSSQPSGTLPSYEVVTVDTPSMAYMASSSSRPIHY</sequence>
<keyword evidence="1" id="KW-1133">Transmembrane helix</keyword>
<proteinExistence type="predicted"/>
<protein>
    <submittedName>
        <fullName evidence="3">Uncharacterized protein</fullName>
    </submittedName>
</protein>
<feature type="transmembrane region" description="Helical" evidence="1">
    <location>
        <begin position="62"/>
        <end position="87"/>
    </location>
</feature>
<gene>
    <name evidence="3" type="ORF">BG011_001264</name>
</gene>
<keyword evidence="2" id="KW-0732">Signal</keyword>
<name>A0A9P6U5C3_9FUNG</name>
<feature type="chain" id="PRO_5040395397" evidence="2">
    <location>
        <begin position="19"/>
        <end position="230"/>
    </location>
</feature>
<evidence type="ECO:0000256" key="1">
    <source>
        <dbReference type="SAM" id="Phobius"/>
    </source>
</evidence>
<comment type="caution">
    <text evidence="3">The sequence shown here is derived from an EMBL/GenBank/DDBJ whole genome shotgun (WGS) entry which is preliminary data.</text>
</comment>
<feature type="signal peptide" evidence="2">
    <location>
        <begin position="1"/>
        <end position="18"/>
    </location>
</feature>
<reference evidence="3" key="1">
    <citation type="journal article" date="2020" name="Fungal Divers.">
        <title>Resolving the Mortierellaceae phylogeny through synthesis of multi-gene phylogenetics and phylogenomics.</title>
        <authorList>
            <person name="Vandepol N."/>
            <person name="Liber J."/>
            <person name="Desiro A."/>
            <person name="Na H."/>
            <person name="Kennedy M."/>
            <person name="Barry K."/>
            <person name="Grigoriev I.V."/>
            <person name="Miller A.N."/>
            <person name="O'Donnell K."/>
            <person name="Stajich J.E."/>
            <person name="Bonito G."/>
        </authorList>
    </citation>
    <scope>NUCLEOTIDE SEQUENCE</scope>
    <source>
        <strain evidence="3">KOD948</strain>
    </source>
</reference>
<organism evidence="3 4">
    <name type="scientific">Mortierella polycephala</name>
    <dbReference type="NCBI Taxonomy" id="41804"/>
    <lineage>
        <taxon>Eukaryota</taxon>
        <taxon>Fungi</taxon>
        <taxon>Fungi incertae sedis</taxon>
        <taxon>Mucoromycota</taxon>
        <taxon>Mortierellomycotina</taxon>
        <taxon>Mortierellomycetes</taxon>
        <taxon>Mortierellales</taxon>
        <taxon>Mortierellaceae</taxon>
        <taxon>Mortierella</taxon>
    </lineage>
</organism>
<feature type="transmembrane region" description="Helical" evidence="1">
    <location>
        <begin position="34"/>
        <end position="55"/>
    </location>
</feature>
<dbReference type="Proteomes" id="UP000726737">
    <property type="component" value="Unassembled WGS sequence"/>
</dbReference>
<dbReference type="EMBL" id="JAAAJA010000131">
    <property type="protein sequence ID" value="KAG0261223.1"/>
    <property type="molecule type" value="Genomic_DNA"/>
</dbReference>
<evidence type="ECO:0000256" key="2">
    <source>
        <dbReference type="SAM" id="SignalP"/>
    </source>
</evidence>
<dbReference type="OrthoDB" id="10375633at2759"/>
<dbReference type="AlphaFoldDB" id="A0A9P6U5C3"/>